<keyword evidence="11 13" id="KW-0234">DNA repair</keyword>
<evidence type="ECO:0000256" key="4">
    <source>
        <dbReference type="ARBA" id="ARBA00022723"/>
    </source>
</evidence>
<keyword evidence="6 13" id="KW-0227">DNA damage</keyword>
<dbReference type="PANTHER" id="PTHR30194">
    <property type="entry name" value="CROSSOVER JUNCTION ENDODEOXYRIBONUCLEASE RUVC"/>
    <property type="match status" value="1"/>
</dbReference>
<dbReference type="NCBIfam" id="TIGR00228">
    <property type="entry name" value="ruvC"/>
    <property type="match status" value="1"/>
</dbReference>
<dbReference type="GO" id="GO:0003677">
    <property type="term" value="F:DNA binding"/>
    <property type="evidence" value="ECO:0007669"/>
    <property type="project" value="UniProtKB-KW"/>
</dbReference>
<comment type="catalytic activity">
    <reaction evidence="12 13">
        <text>Endonucleolytic cleavage at a junction such as a reciprocal single-stranded crossover between two homologous DNA duplexes (Holliday junction).</text>
        <dbReference type="EC" id="3.1.21.10"/>
    </reaction>
</comment>
<evidence type="ECO:0000256" key="1">
    <source>
        <dbReference type="ARBA" id="ARBA00009518"/>
    </source>
</evidence>
<feature type="active site" evidence="13">
    <location>
        <position position="7"/>
    </location>
</feature>
<keyword evidence="2 13" id="KW-0963">Cytoplasm</keyword>
<dbReference type="GO" id="GO:0048476">
    <property type="term" value="C:Holliday junction resolvase complex"/>
    <property type="evidence" value="ECO:0007669"/>
    <property type="project" value="UniProtKB-UniRule"/>
</dbReference>
<dbReference type="PANTHER" id="PTHR30194:SF3">
    <property type="entry name" value="CROSSOVER JUNCTION ENDODEOXYRIBONUCLEASE RUVC"/>
    <property type="match status" value="1"/>
</dbReference>
<dbReference type="EMBL" id="PETL01000350">
    <property type="protein sequence ID" value="PIV63464.1"/>
    <property type="molecule type" value="Genomic_DNA"/>
</dbReference>
<feature type="binding site" evidence="13">
    <location>
        <position position="67"/>
    </location>
    <ligand>
        <name>Mg(2+)</name>
        <dbReference type="ChEBI" id="CHEBI:18420"/>
        <label>2</label>
    </ligand>
</feature>
<comment type="function">
    <text evidence="13">The RuvA-RuvB-RuvC complex processes Holliday junction (HJ) DNA during genetic recombination and DNA repair. Endonuclease that resolves HJ intermediates. Cleaves cruciform DNA by making single-stranded nicks across the HJ at symmetrical positions within the homologous arms, yielding a 5'-phosphate and a 3'-hydroxyl group; requires a central core of homology in the junction. The consensus cleavage sequence is 5'-(A/T)TT(C/G)-3'. Cleavage occurs on the 3'-side of the TT dinucleotide at the point of strand exchange. HJ branch migration catalyzed by RuvA-RuvB allows RuvC to scan DNA until it finds its consensus sequence, where it cleaves and resolves the cruciform DNA.</text>
</comment>
<evidence type="ECO:0000313" key="15">
    <source>
        <dbReference type="EMBL" id="PIV63464.1"/>
    </source>
</evidence>
<dbReference type="GO" id="GO:0006281">
    <property type="term" value="P:DNA repair"/>
    <property type="evidence" value="ECO:0007669"/>
    <property type="project" value="UniProtKB-UniRule"/>
</dbReference>
<evidence type="ECO:0000256" key="8">
    <source>
        <dbReference type="ARBA" id="ARBA00022842"/>
    </source>
</evidence>
<dbReference type="GO" id="GO:0000287">
    <property type="term" value="F:magnesium ion binding"/>
    <property type="evidence" value="ECO:0007669"/>
    <property type="project" value="UniProtKB-UniRule"/>
</dbReference>
<evidence type="ECO:0000256" key="14">
    <source>
        <dbReference type="NCBIfam" id="TIGR00228"/>
    </source>
</evidence>
<sequence length="165" mass="17948">MIVLGVDPGLSRTGYGVIEVKDREPSFLDCGFIATSTSLSFPLRLKNIYDTLLSLIDKFQPEVVAIEDTYIAKNAQIALKLGKAAGAAILAAVNKKKEIFSFTPLQIKQNVVGRGNASKEQVSFMVKQILGLKEEPPPDASDALAAALCYLSYHRYQTHLEGCEA</sequence>
<name>A0A2M7E6W9_9BACT</name>
<evidence type="ECO:0000256" key="13">
    <source>
        <dbReference type="HAMAP-Rule" id="MF_00034"/>
    </source>
</evidence>
<keyword evidence="8 13" id="KW-0460">Magnesium</keyword>
<comment type="similarity">
    <text evidence="1 13">Belongs to the RuvC family.</text>
</comment>
<evidence type="ECO:0000256" key="9">
    <source>
        <dbReference type="ARBA" id="ARBA00023125"/>
    </source>
</evidence>
<feature type="binding site" evidence="13">
    <location>
        <position position="139"/>
    </location>
    <ligand>
        <name>Mg(2+)</name>
        <dbReference type="ChEBI" id="CHEBI:18420"/>
        <label>1</label>
    </ligand>
</feature>
<dbReference type="CDD" id="cd16962">
    <property type="entry name" value="RuvC"/>
    <property type="match status" value="1"/>
</dbReference>
<protein>
    <recommendedName>
        <fullName evidence="13 14">Crossover junction endodeoxyribonuclease RuvC</fullName>
        <ecNumber evidence="13 14">3.1.21.10</ecNumber>
    </recommendedName>
    <alternativeName>
        <fullName evidence="13">Holliday junction nuclease RuvC</fullName>
    </alternativeName>
    <alternativeName>
        <fullName evidence="13">Holliday junction resolvase RuvC</fullName>
    </alternativeName>
</protein>
<evidence type="ECO:0000256" key="7">
    <source>
        <dbReference type="ARBA" id="ARBA00022801"/>
    </source>
</evidence>
<dbReference type="SUPFAM" id="SSF53098">
    <property type="entry name" value="Ribonuclease H-like"/>
    <property type="match status" value="1"/>
</dbReference>
<dbReference type="HAMAP" id="MF_00034">
    <property type="entry name" value="RuvC"/>
    <property type="match status" value="1"/>
</dbReference>
<evidence type="ECO:0000256" key="11">
    <source>
        <dbReference type="ARBA" id="ARBA00023204"/>
    </source>
</evidence>
<keyword evidence="5 13" id="KW-0255">Endonuclease</keyword>
<keyword evidence="9 13" id="KW-0238">DNA-binding</keyword>
<dbReference type="GO" id="GO:0005737">
    <property type="term" value="C:cytoplasm"/>
    <property type="evidence" value="ECO:0007669"/>
    <property type="project" value="UniProtKB-SubCell"/>
</dbReference>
<gene>
    <name evidence="13" type="primary">ruvC</name>
    <name evidence="15" type="ORF">COS11_07290</name>
</gene>
<evidence type="ECO:0000256" key="5">
    <source>
        <dbReference type="ARBA" id="ARBA00022759"/>
    </source>
</evidence>
<dbReference type="InterPro" id="IPR020563">
    <property type="entry name" value="X-over_junc_endoDNase_Mg_BS"/>
</dbReference>
<dbReference type="GO" id="GO:0008821">
    <property type="term" value="F:crossover junction DNA endonuclease activity"/>
    <property type="evidence" value="ECO:0007669"/>
    <property type="project" value="UniProtKB-UniRule"/>
</dbReference>
<keyword evidence="3 13" id="KW-0540">Nuclease</keyword>
<reference evidence="16" key="1">
    <citation type="submission" date="2017-09" db="EMBL/GenBank/DDBJ databases">
        <title>Depth-based differentiation of microbial function through sediment-hosted aquifers and enrichment of novel symbionts in the deep terrestrial subsurface.</title>
        <authorList>
            <person name="Probst A.J."/>
            <person name="Ladd B."/>
            <person name="Jarett J.K."/>
            <person name="Geller-Mcgrath D.E."/>
            <person name="Sieber C.M.K."/>
            <person name="Emerson J.B."/>
            <person name="Anantharaman K."/>
            <person name="Thomas B.C."/>
            <person name="Malmstrom R."/>
            <person name="Stieglmeier M."/>
            <person name="Klingl A."/>
            <person name="Woyke T."/>
            <person name="Ryan C.M."/>
            <person name="Banfield J.F."/>
        </authorList>
    </citation>
    <scope>NUCLEOTIDE SEQUENCE [LARGE SCALE GENOMIC DNA]</scope>
</reference>
<comment type="cofactor">
    <cofactor evidence="13">
        <name>Mg(2+)</name>
        <dbReference type="ChEBI" id="CHEBI:18420"/>
    </cofactor>
    <text evidence="13">Binds 2 Mg(2+) ion per subunit.</text>
</comment>
<comment type="caution">
    <text evidence="15">The sequence shown here is derived from an EMBL/GenBank/DDBJ whole genome shotgun (WGS) entry which is preliminary data.</text>
</comment>
<keyword evidence="4 13" id="KW-0479">Metal-binding</keyword>
<dbReference type="Proteomes" id="UP000228886">
    <property type="component" value="Unassembled WGS sequence"/>
</dbReference>
<feature type="active site" evidence="13">
    <location>
        <position position="67"/>
    </location>
</feature>
<organism evidence="15 16">
    <name type="scientific">bacterium (Candidatus Ratteibacteria) CG01_land_8_20_14_3_00_40_19</name>
    <dbReference type="NCBI Taxonomy" id="2014290"/>
    <lineage>
        <taxon>Bacteria</taxon>
        <taxon>Candidatus Ratteibacteria</taxon>
    </lineage>
</organism>
<dbReference type="PROSITE" id="PS01321">
    <property type="entry name" value="RUVC"/>
    <property type="match status" value="1"/>
</dbReference>
<dbReference type="AlphaFoldDB" id="A0A2M7E6W9"/>
<dbReference type="PRINTS" id="PR00696">
    <property type="entry name" value="RSOLVASERUVC"/>
</dbReference>
<evidence type="ECO:0000256" key="6">
    <source>
        <dbReference type="ARBA" id="ARBA00022763"/>
    </source>
</evidence>
<accession>A0A2M7E6W9</accession>
<evidence type="ECO:0000256" key="10">
    <source>
        <dbReference type="ARBA" id="ARBA00023172"/>
    </source>
</evidence>
<evidence type="ECO:0000256" key="12">
    <source>
        <dbReference type="ARBA" id="ARBA00029354"/>
    </source>
</evidence>
<dbReference type="InterPro" id="IPR002176">
    <property type="entry name" value="X-over_junc_endoDNase_RuvC"/>
</dbReference>
<proteinExistence type="inferred from homology"/>
<dbReference type="Pfam" id="PF02075">
    <property type="entry name" value="RuvC"/>
    <property type="match status" value="1"/>
</dbReference>
<comment type="subunit">
    <text evidence="13">Homodimer which binds Holliday junction (HJ) DNA. The HJ becomes 2-fold symmetrical on binding to RuvC with unstacked arms; it has a different conformation from HJ DNA in complex with RuvA. In the full resolvosome a probable DNA-RuvA(4)-RuvB(12)-RuvC(2) complex forms which resolves the HJ.</text>
</comment>
<dbReference type="InterPro" id="IPR012337">
    <property type="entry name" value="RNaseH-like_sf"/>
</dbReference>
<evidence type="ECO:0000256" key="3">
    <source>
        <dbReference type="ARBA" id="ARBA00022722"/>
    </source>
</evidence>
<feature type="active site" evidence="13">
    <location>
        <position position="139"/>
    </location>
</feature>
<comment type="subcellular location">
    <subcellularLocation>
        <location evidence="13">Cytoplasm</location>
    </subcellularLocation>
</comment>
<feature type="binding site" evidence="13">
    <location>
        <position position="7"/>
    </location>
    <ligand>
        <name>Mg(2+)</name>
        <dbReference type="ChEBI" id="CHEBI:18420"/>
        <label>1</label>
    </ligand>
</feature>
<keyword evidence="7 13" id="KW-0378">Hydrolase</keyword>
<dbReference type="InterPro" id="IPR036397">
    <property type="entry name" value="RNaseH_sf"/>
</dbReference>
<dbReference type="FunFam" id="3.30.420.10:FF:000002">
    <property type="entry name" value="Crossover junction endodeoxyribonuclease RuvC"/>
    <property type="match status" value="1"/>
</dbReference>
<evidence type="ECO:0000256" key="2">
    <source>
        <dbReference type="ARBA" id="ARBA00022490"/>
    </source>
</evidence>
<keyword evidence="10 13" id="KW-0233">DNA recombination</keyword>
<dbReference type="GO" id="GO:0006310">
    <property type="term" value="P:DNA recombination"/>
    <property type="evidence" value="ECO:0007669"/>
    <property type="project" value="UniProtKB-UniRule"/>
</dbReference>
<dbReference type="Gene3D" id="3.30.420.10">
    <property type="entry name" value="Ribonuclease H-like superfamily/Ribonuclease H"/>
    <property type="match status" value="1"/>
</dbReference>
<dbReference type="EC" id="3.1.21.10" evidence="13 14"/>
<dbReference type="NCBIfam" id="NF000711">
    <property type="entry name" value="PRK00039.2-1"/>
    <property type="match status" value="1"/>
</dbReference>
<evidence type="ECO:0000313" key="16">
    <source>
        <dbReference type="Proteomes" id="UP000228886"/>
    </source>
</evidence>